<name>A0A6J8BZN0_MYTCO</name>
<dbReference type="SUPFAM" id="SSF57903">
    <property type="entry name" value="FYVE/PHD zinc finger"/>
    <property type="match status" value="1"/>
</dbReference>
<dbReference type="AlphaFoldDB" id="A0A6J8BZN0"/>
<evidence type="ECO:0000313" key="3">
    <source>
        <dbReference type="Proteomes" id="UP000507470"/>
    </source>
</evidence>
<dbReference type="EMBL" id="CACVKT020004159">
    <property type="protein sequence ID" value="CAC5388360.1"/>
    <property type="molecule type" value="Genomic_DNA"/>
</dbReference>
<sequence>MSNFTYGCCFLQDGRIAVTDYGYNTVKVFNTNGSFGFQVKTPAYAFDIALISKENTLAVTSGQSAFQYITIIDIHNKKIKKTISVDAHYYGITVKDSNLIGSAAGKGIHVINQCNNSTNDIVRIDMPVGCYVATTADKIYISNFITNSVTCYGLEGMLKWTFKNENVMKNPHGISVDNDGNVLSCDVAAYLQQLLQILIAVIRPPPDPLLDIRHRISNGQIETMDRKDKSNWSRPNSVQILKSKAPQHVQSYLIILRIANALDTEKNPGPRNPRWSCGTCQKAVTWKHKALCCDSCDVWYHIDCQDDGNSIKQLDLSLNRINQTSNSNILVGCDFNHDHMDWSVSEVISGKPDQEQYNSLLELLYDHNLHQIVNIPTRKERILDLVLVDNPSNINKVSTLPPIGLSNHDIVYVESDIWLRRVREKPKKILKYNKANWSNIKSDLENNIQ</sequence>
<protein>
    <recommendedName>
        <fullName evidence="1">Endonuclease/exonuclease/phosphatase domain-containing protein</fullName>
    </recommendedName>
</protein>
<organism evidence="2 3">
    <name type="scientific">Mytilus coruscus</name>
    <name type="common">Sea mussel</name>
    <dbReference type="NCBI Taxonomy" id="42192"/>
    <lineage>
        <taxon>Eukaryota</taxon>
        <taxon>Metazoa</taxon>
        <taxon>Spiralia</taxon>
        <taxon>Lophotrochozoa</taxon>
        <taxon>Mollusca</taxon>
        <taxon>Bivalvia</taxon>
        <taxon>Autobranchia</taxon>
        <taxon>Pteriomorphia</taxon>
        <taxon>Mytilida</taxon>
        <taxon>Mytiloidea</taxon>
        <taxon>Mytilidae</taxon>
        <taxon>Mytilinae</taxon>
        <taxon>Mytilus</taxon>
    </lineage>
</organism>
<proteinExistence type="predicted"/>
<dbReference type="InterPro" id="IPR011042">
    <property type="entry name" value="6-blade_b-propeller_TolB-like"/>
</dbReference>
<keyword evidence="3" id="KW-1185">Reference proteome</keyword>
<feature type="domain" description="Endonuclease/exonuclease/phosphatase" evidence="1">
    <location>
        <begin position="310"/>
        <end position="411"/>
    </location>
</feature>
<dbReference type="Pfam" id="PF14529">
    <property type="entry name" value="Exo_endo_phos_2"/>
    <property type="match status" value="1"/>
</dbReference>
<accession>A0A6J8BZN0</accession>
<dbReference type="Gene3D" id="3.60.10.10">
    <property type="entry name" value="Endonuclease/exonuclease/phosphatase"/>
    <property type="match status" value="1"/>
</dbReference>
<dbReference type="PANTHER" id="PTHR33395">
    <property type="entry name" value="TRANSCRIPTASE, PUTATIVE-RELATED-RELATED"/>
    <property type="match status" value="1"/>
</dbReference>
<dbReference type="InterPro" id="IPR005135">
    <property type="entry name" value="Endo/exonuclease/phosphatase"/>
</dbReference>
<evidence type="ECO:0000313" key="2">
    <source>
        <dbReference type="EMBL" id="CAC5388360.1"/>
    </source>
</evidence>
<dbReference type="Proteomes" id="UP000507470">
    <property type="component" value="Unassembled WGS sequence"/>
</dbReference>
<gene>
    <name evidence="2" type="ORF">MCOR_23630</name>
</gene>
<dbReference type="Gene3D" id="2.120.10.30">
    <property type="entry name" value="TolB, C-terminal domain"/>
    <property type="match status" value="1"/>
</dbReference>
<dbReference type="PANTHER" id="PTHR33395:SF22">
    <property type="entry name" value="REVERSE TRANSCRIPTASE DOMAIN-CONTAINING PROTEIN"/>
    <property type="match status" value="1"/>
</dbReference>
<dbReference type="CDD" id="cd15489">
    <property type="entry name" value="PHD_SF"/>
    <property type="match status" value="1"/>
</dbReference>
<dbReference type="OrthoDB" id="1903104at2759"/>
<dbReference type="InterPro" id="IPR011011">
    <property type="entry name" value="Znf_FYVE_PHD"/>
</dbReference>
<dbReference type="SUPFAM" id="SSF63825">
    <property type="entry name" value="YWTD domain"/>
    <property type="match status" value="1"/>
</dbReference>
<dbReference type="GO" id="GO:0003824">
    <property type="term" value="F:catalytic activity"/>
    <property type="evidence" value="ECO:0007669"/>
    <property type="project" value="InterPro"/>
</dbReference>
<dbReference type="SUPFAM" id="SSF56219">
    <property type="entry name" value="DNase I-like"/>
    <property type="match status" value="1"/>
</dbReference>
<reference evidence="2 3" key="1">
    <citation type="submission" date="2020-06" db="EMBL/GenBank/DDBJ databases">
        <authorList>
            <person name="Li R."/>
            <person name="Bekaert M."/>
        </authorList>
    </citation>
    <scope>NUCLEOTIDE SEQUENCE [LARGE SCALE GENOMIC DNA]</scope>
    <source>
        <strain evidence="3">wild</strain>
    </source>
</reference>
<dbReference type="InterPro" id="IPR036691">
    <property type="entry name" value="Endo/exonu/phosph_ase_sf"/>
</dbReference>
<evidence type="ECO:0000259" key="1">
    <source>
        <dbReference type="Pfam" id="PF14529"/>
    </source>
</evidence>